<dbReference type="AlphaFoldDB" id="A0A7E4UPZ2"/>
<organism evidence="1 2">
    <name type="scientific">Panagrellus redivivus</name>
    <name type="common">Microworm</name>
    <dbReference type="NCBI Taxonomy" id="6233"/>
    <lineage>
        <taxon>Eukaryota</taxon>
        <taxon>Metazoa</taxon>
        <taxon>Ecdysozoa</taxon>
        <taxon>Nematoda</taxon>
        <taxon>Chromadorea</taxon>
        <taxon>Rhabditida</taxon>
        <taxon>Tylenchina</taxon>
        <taxon>Panagrolaimomorpha</taxon>
        <taxon>Panagrolaimoidea</taxon>
        <taxon>Panagrolaimidae</taxon>
        <taxon>Panagrellus</taxon>
    </lineage>
</organism>
<reference evidence="2" key="2">
    <citation type="submission" date="2020-10" db="UniProtKB">
        <authorList>
            <consortium name="WormBaseParasite"/>
        </authorList>
    </citation>
    <scope>IDENTIFICATION</scope>
</reference>
<proteinExistence type="predicted"/>
<dbReference type="Proteomes" id="UP000492821">
    <property type="component" value="Unassembled WGS sequence"/>
</dbReference>
<accession>A0A7E4UPZ2</accession>
<protein>
    <submittedName>
        <fullName evidence="2">Uncharacterized protein</fullName>
    </submittedName>
</protein>
<name>A0A7E4UPZ2_PANRE</name>
<evidence type="ECO:0000313" key="1">
    <source>
        <dbReference type="Proteomes" id="UP000492821"/>
    </source>
</evidence>
<reference evidence="1" key="1">
    <citation type="journal article" date="2013" name="Genetics">
        <title>The draft genome and transcriptome of Panagrellus redivivus are shaped by the harsh demands of a free-living lifestyle.</title>
        <authorList>
            <person name="Srinivasan J."/>
            <person name="Dillman A.R."/>
            <person name="Macchietto M.G."/>
            <person name="Heikkinen L."/>
            <person name="Lakso M."/>
            <person name="Fracchia K.M."/>
            <person name="Antoshechkin I."/>
            <person name="Mortazavi A."/>
            <person name="Wong G."/>
            <person name="Sternberg P.W."/>
        </authorList>
    </citation>
    <scope>NUCLEOTIDE SEQUENCE [LARGE SCALE GENOMIC DNA]</scope>
    <source>
        <strain evidence="1">MT8872</strain>
    </source>
</reference>
<dbReference type="WBParaSite" id="Pan_g11409.t1">
    <property type="protein sequence ID" value="Pan_g11409.t1"/>
    <property type="gene ID" value="Pan_g11409"/>
</dbReference>
<evidence type="ECO:0000313" key="2">
    <source>
        <dbReference type="WBParaSite" id="Pan_g11409.t1"/>
    </source>
</evidence>
<keyword evidence="1" id="KW-1185">Reference proteome</keyword>
<sequence length="160" mass="18135">MSQKYTFTPLFLPLNINVIPVVSQVVQTTSNLLFSIKTSFYHTKVHQQPEKRTCFVSRRTSTSTSYTEGGRFVAADRPTLPTATSHTISKEGARHRWRRILPTHRLTDYIAVPFRHGRKRTPIILKPAVVCPNDCTTILHFAVSKRLSELCELNGLQAAD</sequence>